<comment type="similarity">
    <text evidence="2">Belongs to the bacterial solute-binding protein 5 family.</text>
</comment>
<dbReference type="SUPFAM" id="SSF53850">
    <property type="entry name" value="Periplasmic binding protein-like II"/>
    <property type="match status" value="1"/>
</dbReference>
<dbReference type="PIRSF" id="PIRSF002741">
    <property type="entry name" value="MppA"/>
    <property type="match status" value="1"/>
</dbReference>
<dbReference type="RefSeq" id="WP_075796878.1">
    <property type="nucleotide sequence ID" value="NZ_CP015583.1"/>
</dbReference>
<dbReference type="GO" id="GO:0043190">
    <property type="term" value="C:ATP-binding cassette (ABC) transporter complex"/>
    <property type="evidence" value="ECO:0007669"/>
    <property type="project" value="InterPro"/>
</dbReference>
<evidence type="ECO:0000256" key="1">
    <source>
        <dbReference type="ARBA" id="ARBA00004418"/>
    </source>
</evidence>
<evidence type="ECO:0000313" key="6">
    <source>
        <dbReference type="Proteomes" id="UP000185494"/>
    </source>
</evidence>
<proteinExistence type="inferred from homology"/>
<dbReference type="AlphaFoldDB" id="A0A1L7AAT5"/>
<dbReference type="InterPro" id="IPR000914">
    <property type="entry name" value="SBP_5_dom"/>
</dbReference>
<evidence type="ECO:0000259" key="4">
    <source>
        <dbReference type="Pfam" id="PF00496"/>
    </source>
</evidence>
<dbReference type="STRING" id="257708.RGI145_01045"/>
<dbReference type="GO" id="GO:0015833">
    <property type="term" value="P:peptide transport"/>
    <property type="evidence" value="ECO:0007669"/>
    <property type="project" value="TreeGrafter"/>
</dbReference>
<dbReference type="eggNOG" id="COG0747">
    <property type="taxonomic scope" value="Bacteria"/>
</dbReference>
<dbReference type="Gene3D" id="3.10.105.10">
    <property type="entry name" value="Dipeptide-binding Protein, Domain 3"/>
    <property type="match status" value="1"/>
</dbReference>
<dbReference type="PANTHER" id="PTHR30290:SF38">
    <property type="entry name" value="D,D-DIPEPTIDE-BINDING PERIPLASMIC PROTEIN DDPA-RELATED"/>
    <property type="match status" value="1"/>
</dbReference>
<dbReference type="Gene3D" id="3.40.190.10">
    <property type="entry name" value="Periplasmic binding protein-like II"/>
    <property type="match status" value="1"/>
</dbReference>
<sequence>MTLHRRTLLSGAAALAGGATLARPHFARAQGGKSATLRFIPSTPLPSLDPIVATSYVIRNHGYLIYDTLFATDETFAIRPQMASEWQTAPDGLKWTFHLRDGLAFHDGQPVRAQDCIASIQRWSKRDAFGQTFAAFVEGYDADDARTFSVRLKRPFPMLPAALGKLSSNVPFIMPERVAQSDASKPIADATGSGPWRFEAKEWIPGQNAIYTRNAAYRPREEAPSWAAGGKVAKIDRIEWLALTEPAAAVGAMVQGEVDWYEQPPIDLLPVLKQNPNIRIQNVPLGLILLMRFNHAQPPFDNPGVRRAVMMAMRQDDYMQAVVGSAEYYREAKTFFTPGSPMSTGAGGAEAMRGSLEQGRAMLKEAGYKGEKVVLLAPADQPIAYNQSLVTQELLKNLGMVVDLVSTDWATFIGRRSNRGPVEQGGWSVFHTLWSGADVLNPALHPLIRANGEAAWFGWPKDEALEGLRDQWIATADAAQQKEIAARIERRAFEVVPYAPGGLVQQPMAYRDSLKGMVLSPVQFFWNMEKTA</sequence>
<protein>
    <submittedName>
        <fullName evidence="5">ABC transporter substrate-binding protein</fullName>
    </submittedName>
</protein>
<comment type="subcellular location">
    <subcellularLocation>
        <location evidence="1">Periplasm</location>
    </subcellularLocation>
</comment>
<name>A0A1L7AAT5_9PROT</name>
<feature type="domain" description="Solute-binding protein family 5" evidence="4">
    <location>
        <begin position="78"/>
        <end position="437"/>
    </location>
</feature>
<dbReference type="InterPro" id="IPR030678">
    <property type="entry name" value="Peptide/Ni-bd"/>
</dbReference>
<dbReference type="PANTHER" id="PTHR30290">
    <property type="entry name" value="PERIPLASMIC BINDING COMPONENT OF ABC TRANSPORTER"/>
    <property type="match status" value="1"/>
</dbReference>
<dbReference type="GO" id="GO:0030288">
    <property type="term" value="C:outer membrane-bounded periplasmic space"/>
    <property type="evidence" value="ECO:0007669"/>
    <property type="project" value="UniProtKB-ARBA"/>
</dbReference>
<dbReference type="KEGG" id="rgi:RGI145_01045"/>
<accession>A0A1L7AAT5</accession>
<dbReference type="EMBL" id="CP015583">
    <property type="protein sequence ID" value="APT55912.1"/>
    <property type="molecule type" value="Genomic_DNA"/>
</dbReference>
<dbReference type="CDD" id="cd08502">
    <property type="entry name" value="PBP2_NikA_DppA_OppA_like_16"/>
    <property type="match status" value="1"/>
</dbReference>
<gene>
    <name evidence="5" type="ORF">RGI145_01045</name>
</gene>
<organism evidence="5 6">
    <name type="scientific">Roseomonas gilardii</name>
    <dbReference type="NCBI Taxonomy" id="257708"/>
    <lineage>
        <taxon>Bacteria</taxon>
        <taxon>Pseudomonadati</taxon>
        <taxon>Pseudomonadota</taxon>
        <taxon>Alphaproteobacteria</taxon>
        <taxon>Acetobacterales</taxon>
        <taxon>Roseomonadaceae</taxon>
        <taxon>Roseomonas</taxon>
    </lineage>
</organism>
<evidence type="ECO:0000313" key="5">
    <source>
        <dbReference type="EMBL" id="APT55912.1"/>
    </source>
</evidence>
<dbReference type="GO" id="GO:1904680">
    <property type="term" value="F:peptide transmembrane transporter activity"/>
    <property type="evidence" value="ECO:0007669"/>
    <property type="project" value="TreeGrafter"/>
</dbReference>
<dbReference type="InterPro" id="IPR039424">
    <property type="entry name" value="SBP_5"/>
</dbReference>
<evidence type="ECO:0000256" key="2">
    <source>
        <dbReference type="ARBA" id="ARBA00005695"/>
    </source>
</evidence>
<reference evidence="5 6" key="1">
    <citation type="submission" date="2016-05" db="EMBL/GenBank/DDBJ databases">
        <title>Complete Genome and Methylome Analysis of Psychrotrophic Bacterial Isolates from Antarctic Lake Untersee.</title>
        <authorList>
            <person name="Fomenkov A."/>
            <person name="Akimov V.N."/>
            <person name="Vasilyeva L.V."/>
            <person name="Andersen D."/>
            <person name="Vincze T."/>
            <person name="Roberts R.J."/>
        </authorList>
    </citation>
    <scope>NUCLEOTIDE SEQUENCE [LARGE SCALE GENOMIC DNA]</scope>
    <source>
        <strain evidence="5 6">U14-5</strain>
    </source>
</reference>
<dbReference type="Pfam" id="PF00496">
    <property type="entry name" value="SBP_bac_5"/>
    <property type="match status" value="1"/>
</dbReference>
<dbReference type="InterPro" id="IPR006311">
    <property type="entry name" value="TAT_signal"/>
</dbReference>
<evidence type="ECO:0000256" key="3">
    <source>
        <dbReference type="ARBA" id="ARBA00022729"/>
    </source>
</evidence>
<dbReference type="Proteomes" id="UP000185494">
    <property type="component" value="Chromosome 1"/>
</dbReference>
<keyword evidence="3" id="KW-0732">Signal</keyword>
<dbReference type="PROSITE" id="PS51318">
    <property type="entry name" value="TAT"/>
    <property type="match status" value="1"/>
</dbReference>